<gene>
    <name evidence="5" type="ORF">HOLleu_11266</name>
</gene>
<dbReference type="SUPFAM" id="SSF82199">
    <property type="entry name" value="SET domain"/>
    <property type="match status" value="1"/>
</dbReference>
<evidence type="ECO:0000256" key="1">
    <source>
        <dbReference type="ARBA" id="ARBA00022603"/>
    </source>
</evidence>
<accession>A0A9Q1CF07</accession>
<keyword evidence="6" id="KW-1185">Reference proteome</keyword>
<dbReference type="CDD" id="cd19178">
    <property type="entry name" value="SET_SETD6"/>
    <property type="match status" value="1"/>
</dbReference>
<dbReference type="Pfam" id="PF09273">
    <property type="entry name" value="Rubis-subs-bind"/>
    <property type="match status" value="1"/>
</dbReference>
<keyword evidence="2" id="KW-0808">Transferase</keyword>
<keyword evidence="1 5" id="KW-0489">Methyltransferase</keyword>
<evidence type="ECO:0000313" key="5">
    <source>
        <dbReference type="EMBL" id="KAJ8043942.1"/>
    </source>
</evidence>
<dbReference type="InterPro" id="IPR015353">
    <property type="entry name" value="Rubisco_LSMT_subst-bd"/>
</dbReference>
<dbReference type="GO" id="GO:0005634">
    <property type="term" value="C:nucleus"/>
    <property type="evidence" value="ECO:0007669"/>
    <property type="project" value="TreeGrafter"/>
</dbReference>
<organism evidence="5 6">
    <name type="scientific">Holothuria leucospilota</name>
    <name type="common">Black long sea cucumber</name>
    <name type="synonym">Mertensiothuria leucospilota</name>
    <dbReference type="NCBI Taxonomy" id="206669"/>
    <lineage>
        <taxon>Eukaryota</taxon>
        <taxon>Metazoa</taxon>
        <taxon>Echinodermata</taxon>
        <taxon>Eleutherozoa</taxon>
        <taxon>Echinozoa</taxon>
        <taxon>Holothuroidea</taxon>
        <taxon>Aspidochirotacea</taxon>
        <taxon>Aspidochirotida</taxon>
        <taxon>Holothuriidae</taxon>
        <taxon>Holothuria</taxon>
    </lineage>
</organism>
<dbReference type="EMBL" id="JAIZAY010000004">
    <property type="protein sequence ID" value="KAJ8043942.1"/>
    <property type="molecule type" value="Genomic_DNA"/>
</dbReference>
<dbReference type="GO" id="GO:0016279">
    <property type="term" value="F:protein-lysine N-methyltransferase activity"/>
    <property type="evidence" value="ECO:0007669"/>
    <property type="project" value="InterPro"/>
</dbReference>
<protein>
    <submittedName>
        <fullName evidence="5">N-lysine methyltransferase SETD6</fullName>
    </submittedName>
</protein>
<dbReference type="PANTHER" id="PTHR13271:SF34">
    <property type="entry name" value="N-LYSINE METHYLTRANSFERASE SETD6"/>
    <property type="match status" value="1"/>
</dbReference>
<name>A0A9Q1CF07_HOLLE</name>
<evidence type="ECO:0000256" key="2">
    <source>
        <dbReference type="ARBA" id="ARBA00022679"/>
    </source>
</evidence>
<dbReference type="GO" id="GO:0032259">
    <property type="term" value="P:methylation"/>
    <property type="evidence" value="ECO:0007669"/>
    <property type="project" value="UniProtKB-KW"/>
</dbReference>
<dbReference type="InterPro" id="IPR046341">
    <property type="entry name" value="SET_dom_sf"/>
</dbReference>
<comment type="caution">
    <text evidence="5">The sequence shown here is derived from an EMBL/GenBank/DDBJ whole genome shotgun (WGS) entry which is preliminary data.</text>
</comment>
<dbReference type="OrthoDB" id="341421at2759"/>
<evidence type="ECO:0000313" key="6">
    <source>
        <dbReference type="Proteomes" id="UP001152320"/>
    </source>
</evidence>
<dbReference type="FunFam" id="3.90.1410.10:FF:000018">
    <property type="entry name" value="N-lysine methyltransferase SETD6 isoform X2"/>
    <property type="match status" value="1"/>
</dbReference>
<dbReference type="InterPro" id="IPR044430">
    <property type="entry name" value="SETD6_SET"/>
</dbReference>
<dbReference type="Gene3D" id="3.90.1420.10">
    <property type="entry name" value="Rubisco LSMT, substrate-binding domain"/>
    <property type="match status" value="1"/>
</dbReference>
<dbReference type="InterPro" id="IPR050600">
    <property type="entry name" value="SETD3_SETD6_MTase"/>
</dbReference>
<evidence type="ECO:0000256" key="3">
    <source>
        <dbReference type="ARBA" id="ARBA00022691"/>
    </source>
</evidence>
<proteinExistence type="predicted"/>
<reference evidence="5" key="1">
    <citation type="submission" date="2021-10" db="EMBL/GenBank/DDBJ databases">
        <title>Tropical sea cucumber genome reveals ecological adaptation and Cuvierian tubules defense mechanism.</title>
        <authorList>
            <person name="Chen T."/>
        </authorList>
    </citation>
    <scope>NUCLEOTIDE SEQUENCE</scope>
    <source>
        <strain evidence="5">Nanhai2018</strain>
        <tissue evidence="5">Muscle</tissue>
    </source>
</reference>
<evidence type="ECO:0000259" key="4">
    <source>
        <dbReference type="Pfam" id="PF09273"/>
    </source>
</evidence>
<sequence length="362" mass="42209">MYEFTNPCSKWRPYLNLFPNFSEQELPMFWDKQELSELQGTGVPEAVNRDIKNIRHEYENIVLPCISKHPDLFNVEIHNLDLYKKMVAFVMSYSFTEPSKRLPISLDIDDDDENETETHHPPPVMVPMADALNHIAKNNAKLLFDKDKLKMVSTKPIRKEQEIYNTFGELANWQLLHMYGFAEPYPDNIFDTETMTSDPIVDLNARWRFLEQLDVVSDEGNFVIGEDGILTPEELYTTLKVCTMTKDEFEDYKNKDGWESDEDTEEADIILSHENLHKLPENWKQLLSGVLKVCLEKYVNTIDEDRRLLRKENFDNLSKKRQFALHVRVGQKILLHKTLQAITKEPLANNMQPGQGDHCCIA</sequence>
<keyword evidence="3" id="KW-0949">S-adenosyl-L-methionine</keyword>
<dbReference type="AlphaFoldDB" id="A0A9Q1CF07"/>
<dbReference type="Proteomes" id="UP001152320">
    <property type="component" value="Chromosome 4"/>
</dbReference>
<dbReference type="PANTHER" id="PTHR13271">
    <property type="entry name" value="UNCHARACTERIZED PUTATIVE METHYLTRANSFERASE"/>
    <property type="match status" value="1"/>
</dbReference>
<feature type="domain" description="Rubisco LSMT substrate-binding" evidence="4">
    <location>
        <begin position="204"/>
        <end position="332"/>
    </location>
</feature>
<dbReference type="InterPro" id="IPR036464">
    <property type="entry name" value="Rubisco_LSMT_subst-bd_sf"/>
</dbReference>
<dbReference type="Gene3D" id="3.90.1410.10">
    <property type="entry name" value="set domain protein methyltransferase, domain 1"/>
    <property type="match status" value="1"/>
</dbReference>
<dbReference type="SUPFAM" id="SSF81822">
    <property type="entry name" value="RuBisCo LSMT C-terminal, substrate-binding domain"/>
    <property type="match status" value="1"/>
</dbReference>